<dbReference type="RefSeq" id="WP_344775338.1">
    <property type="nucleotide sequence ID" value="NZ_BAABBX010000010.1"/>
</dbReference>
<accession>A0ABP8AQQ6</accession>
<organism evidence="1 2">
    <name type="scientific">Gryllotalpicola kribbensis</name>
    <dbReference type="NCBI Taxonomy" id="993084"/>
    <lineage>
        <taxon>Bacteria</taxon>
        <taxon>Bacillati</taxon>
        <taxon>Actinomycetota</taxon>
        <taxon>Actinomycetes</taxon>
        <taxon>Micrococcales</taxon>
        <taxon>Microbacteriaceae</taxon>
        <taxon>Gryllotalpicola</taxon>
    </lineage>
</organism>
<comment type="caution">
    <text evidence="1">The sequence shown here is derived from an EMBL/GenBank/DDBJ whole genome shotgun (WGS) entry which is preliminary data.</text>
</comment>
<keyword evidence="2" id="KW-1185">Reference proteome</keyword>
<evidence type="ECO:0000313" key="2">
    <source>
        <dbReference type="Proteomes" id="UP001500213"/>
    </source>
</evidence>
<dbReference type="Pfam" id="PF10012">
    <property type="entry name" value="DUF2255"/>
    <property type="match status" value="1"/>
</dbReference>
<gene>
    <name evidence="1" type="ORF">GCM10022288_14500</name>
</gene>
<reference evidence="2" key="1">
    <citation type="journal article" date="2019" name="Int. J. Syst. Evol. Microbiol.">
        <title>The Global Catalogue of Microorganisms (GCM) 10K type strain sequencing project: providing services to taxonomists for standard genome sequencing and annotation.</title>
        <authorList>
            <consortium name="The Broad Institute Genomics Platform"/>
            <consortium name="The Broad Institute Genome Sequencing Center for Infectious Disease"/>
            <person name="Wu L."/>
            <person name="Ma J."/>
        </authorList>
    </citation>
    <scope>NUCLEOTIDE SEQUENCE [LARGE SCALE GENOMIC DNA]</scope>
    <source>
        <strain evidence="2">JCM 17593</strain>
    </source>
</reference>
<dbReference type="InterPro" id="IPR016888">
    <property type="entry name" value="UCP028498"/>
</dbReference>
<name>A0ABP8AQQ6_9MICO</name>
<evidence type="ECO:0000313" key="1">
    <source>
        <dbReference type="EMBL" id="GAA4188262.1"/>
    </source>
</evidence>
<protein>
    <submittedName>
        <fullName evidence="1">DUF2255 family protein</fullName>
    </submittedName>
</protein>
<sequence length="125" mass="13701">MSTWTDTELEVLDSVDELRVSSVRADGTTTRPVIIWAVRVGDHLYLRSVHGRGAGWFKGTRATGTGHISIGNIERDVTFTEISDATAQEAISDAYRSKYRRYAKNIVDSTGTADALSATLEAIPR</sequence>
<dbReference type="Proteomes" id="UP001500213">
    <property type="component" value="Unassembled WGS sequence"/>
</dbReference>
<dbReference type="EMBL" id="BAABBX010000010">
    <property type="protein sequence ID" value="GAA4188262.1"/>
    <property type="molecule type" value="Genomic_DNA"/>
</dbReference>
<proteinExistence type="predicted"/>